<organism evidence="2 3">
    <name type="scientific">Trypanosoma rangeli</name>
    <dbReference type="NCBI Taxonomy" id="5698"/>
    <lineage>
        <taxon>Eukaryota</taxon>
        <taxon>Discoba</taxon>
        <taxon>Euglenozoa</taxon>
        <taxon>Kinetoplastea</taxon>
        <taxon>Metakinetoplastina</taxon>
        <taxon>Trypanosomatida</taxon>
        <taxon>Trypanosomatidae</taxon>
        <taxon>Trypanosoma</taxon>
        <taxon>Herpetosoma</taxon>
    </lineage>
</organism>
<accession>A0A3R7MKQ3</accession>
<dbReference type="RefSeq" id="XP_029237996.1">
    <property type="nucleotide sequence ID" value="XM_029382269.1"/>
</dbReference>
<gene>
    <name evidence="2" type="ORF">TraAM80_05390</name>
</gene>
<dbReference type="GeneID" id="40329323"/>
<dbReference type="Proteomes" id="UP000283634">
    <property type="component" value="Unassembled WGS sequence"/>
</dbReference>
<comment type="caution">
    <text evidence="2">The sequence shown here is derived from an EMBL/GenBank/DDBJ whole genome shotgun (WGS) entry which is preliminary data.</text>
</comment>
<dbReference type="EMBL" id="MKGL01000168">
    <property type="protein sequence ID" value="RNF04254.1"/>
    <property type="molecule type" value="Genomic_DNA"/>
</dbReference>
<evidence type="ECO:0000313" key="3">
    <source>
        <dbReference type="Proteomes" id="UP000283634"/>
    </source>
</evidence>
<sequence length="138" mass="15657">MQSLQLVRFALQMFRRKQRARLVDLYGERAEREEALLSVRAAYEARVSARRFRTLQQEAREGLVAEESLVRGTVEGNEVDARCVVGEQAAQALLLTRAEEAARSAEQTRMAAAACLPKSPSQQQQQQRKRGYCCEEEL</sequence>
<name>A0A3R7MKQ3_TRYRA</name>
<reference evidence="2 3" key="1">
    <citation type="journal article" date="2018" name="BMC Genomics">
        <title>Genomic comparison of Trypanosoma conorhini and Trypanosoma rangeli to Trypanosoma cruzi strains of high and low virulence.</title>
        <authorList>
            <person name="Bradwell K.R."/>
            <person name="Koparde V.N."/>
            <person name="Matveyev A.V."/>
            <person name="Serrano M.G."/>
            <person name="Alves J.M."/>
            <person name="Parikh H."/>
            <person name="Huang B."/>
            <person name="Lee V."/>
            <person name="Espinosa-Alvarez O."/>
            <person name="Ortiz P.A."/>
            <person name="Costa-Martins A.G."/>
            <person name="Teixeira M.M."/>
            <person name="Buck G.A."/>
        </authorList>
    </citation>
    <scope>NUCLEOTIDE SEQUENCE [LARGE SCALE GENOMIC DNA]</scope>
    <source>
        <strain evidence="2 3">AM80</strain>
    </source>
</reference>
<evidence type="ECO:0000256" key="1">
    <source>
        <dbReference type="SAM" id="MobiDB-lite"/>
    </source>
</evidence>
<dbReference type="AlphaFoldDB" id="A0A3R7MKQ3"/>
<feature type="region of interest" description="Disordered" evidence="1">
    <location>
        <begin position="110"/>
        <end position="130"/>
    </location>
</feature>
<protein>
    <submittedName>
        <fullName evidence="2">Uncharacterized protein</fullName>
    </submittedName>
</protein>
<evidence type="ECO:0000313" key="2">
    <source>
        <dbReference type="EMBL" id="RNF04254.1"/>
    </source>
</evidence>
<keyword evidence="3" id="KW-1185">Reference proteome</keyword>
<proteinExistence type="predicted"/>